<dbReference type="EMBL" id="CP019471">
    <property type="protein sequence ID" value="UQC73731.1"/>
    <property type="molecule type" value="Genomic_DNA"/>
</dbReference>
<name>A0A9Q8W889_9PEZI</name>
<evidence type="ECO:0000313" key="3">
    <source>
        <dbReference type="Proteomes" id="UP000830671"/>
    </source>
</evidence>
<dbReference type="RefSeq" id="XP_049135384.1">
    <property type="nucleotide sequence ID" value="XM_049279427.1"/>
</dbReference>
<gene>
    <name evidence="2" type="ORF">CLUP02_00377</name>
</gene>
<dbReference type="GeneID" id="73334437"/>
<feature type="region of interest" description="Disordered" evidence="1">
    <location>
        <begin position="1"/>
        <end position="73"/>
    </location>
</feature>
<evidence type="ECO:0000256" key="1">
    <source>
        <dbReference type="SAM" id="MobiDB-lite"/>
    </source>
</evidence>
<keyword evidence="3" id="KW-1185">Reference proteome</keyword>
<proteinExistence type="predicted"/>
<dbReference type="Proteomes" id="UP000830671">
    <property type="component" value="Chromosome 1"/>
</dbReference>
<protein>
    <submittedName>
        <fullName evidence="2">Uncharacterized protein</fullName>
    </submittedName>
</protein>
<organism evidence="2 3">
    <name type="scientific">Colletotrichum lupini</name>
    <dbReference type="NCBI Taxonomy" id="145971"/>
    <lineage>
        <taxon>Eukaryota</taxon>
        <taxon>Fungi</taxon>
        <taxon>Dikarya</taxon>
        <taxon>Ascomycota</taxon>
        <taxon>Pezizomycotina</taxon>
        <taxon>Sordariomycetes</taxon>
        <taxon>Hypocreomycetidae</taxon>
        <taxon>Glomerellales</taxon>
        <taxon>Glomerellaceae</taxon>
        <taxon>Colletotrichum</taxon>
        <taxon>Colletotrichum acutatum species complex</taxon>
    </lineage>
</organism>
<reference evidence="2" key="1">
    <citation type="journal article" date="2021" name="Mol. Plant Microbe Interact.">
        <title>Complete Genome Sequence of the Plant-Pathogenic Fungus Colletotrichum lupini.</title>
        <authorList>
            <person name="Baroncelli R."/>
            <person name="Pensec F."/>
            <person name="Da Lio D."/>
            <person name="Boufleur T."/>
            <person name="Vicente I."/>
            <person name="Sarrocco S."/>
            <person name="Picot A."/>
            <person name="Baraldi E."/>
            <person name="Sukno S."/>
            <person name="Thon M."/>
            <person name="Le Floch G."/>
        </authorList>
    </citation>
    <scope>NUCLEOTIDE SEQUENCE</scope>
    <source>
        <strain evidence="2">IMI 504893</strain>
    </source>
</reference>
<dbReference type="KEGG" id="clup:CLUP02_00377"/>
<dbReference type="AlphaFoldDB" id="A0A9Q8W889"/>
<sequence length="144" mass="16239">MFNNFRKHNFDLTNGPGERQGRTASTSRNVRRKRKDSLEGSRRPHRSGQLPRPGKTKRNVWRDPMRTSGAASARNLACVLAPEELRPEPASVKMRDLSLAWTVLFGHASTLPDSLGSPSRVSAYMGYAACYARREMLLIRKVSR</sequence>
<accession>A0A9Q8W889</accession>
<evidence type="ECO:0000313" key="2">
    <source>
        <dbReference type="EMBL" id="UQC73731.1"/>
    </source>
</evidence>